<comment type="caution">
    <text evidence="1">The sequence shown here is derived from an EMBL/GenBank/DDBJ whole genome shotgun (WGS) entry which is preliminary data.</text>
</comment>
<name>X1QPL8_9ZZZZ</name>
<organism evidence="1">
    <name type="scientific">marine sediment metagenome</name>
    <dbReference type="NCBI Taxonomy" id="412755"/>
    <lineage>
        <taxon>unclassified sequences</taxon>
        <taxon>metagenomes</taxon>
        <taxon>ecological metagenomes</taxon>
    </lineage>
</organism>
<reference evidence="1" key="1">
    <citation type="journal article" date="2014" name="Front. Microbiol.">
        <title>High frequency of phylogenetically diverse reductive dehalogenase-homologous genes in deep subseafloor sedimentary metagenomes.</title>
        <authorList>
            <person name="Kawai M."/>
            <person name="Futagami T."/>
            <person name="Toyoda A."/>
            <person name="Takaki Y."/>
            <person name="Nishi S."/>
            <person name="Hori S."/>
            <person name="Arai W."/>
            <person name="Tsubouchi T."/>
            <person name="Morono Y."/>
            <person name="Uchiyama I."/>
            <person name="Ito T."/>
            <person name="Fujiyama A."/>
            <person name="Inagaki F."/>
            <person name="Takami H."/>
        </authorList>
    </citation>
    <scope>NUCLEOTIDE SEQUENCE</scope>
    <source>
        <strain evidence="1">Expedition CK06-06</strain>
    </source>
</reference>
<evidence type="ECO:0000313" key="1">
    <source>
        <dbReference type="EMBL" id="GAI45229.1"/>
    </source>
</evidence>
<dbReference type="EMBL" id="BARV01029499">
    <property type="protein sequence ID" value="GAI45229.1"/>
    <property type="molecule type" value="Genomic_DNA"/>
</dbReference>
<sequence length="138" mass="15587">MIIKCFRCDKEIDTPDEHNADYIVAPDTIAKELRETLIALKHNQATLAKEAQMKEVETYLDEDGITELTRPKYPDLAIADSEYDAIEIPNIEASKAIGEDLVKVIAEVKDKDIQKTGIICPKCYKPTDTVIWGVHKKK</sequence>
<proteinExistence type="predicted"/>
<accession>X1QPL8</accession>
<protein>
    <submittedName>
        <fullName evidence="1">Uncharacterized protein</fullName>
    </submittedName>
</protein>
<gene>
    <name evidence="1" type="ORF">S06H3_47030</name>
</gene>
<dbReference type="AlphaFoldDB" id="X1QPL8"/>